<keyword evidence="2" id="KW-1185">Reference proteome</keyword>
<evidence type="ECO:0000313" key="1">
    <source>
        <dbReference type="EMBL" id="MDT7829238.1"/>
    </source>
</evidence>
<dbReference type="Pfam" id="PF14114">
    <property type="entry name" value="DUF4286"/>
    <property type="match status" value="1"/>
</dbReference>
<protein>
    <submittedName>
        <fullName evidence="1">DUF4286 family protein</fullName>
    </submittedName>
</protein>
<evidence type="ECO:0000313" key="2">
    <source>
        <dbReference type="Proteomes" id="UP001250656"/>
    </source>
</evidence>
<reference evidence="1 2" key="1">
    <citation type="submission" date="2023-09" db="EMBL/GenBank/DDBJ databases">
        <title>Novel taxa isolated from Blanes Bay.</title>
        <authorList>
            <person name="Rey-Velasco X."/>
            <person name="Lucena T."/>
        </authorList>
    </citation>
    <scope>NUCLEOTIDE SEQUENCE [LARGE SCALE GENOMIC DNA]</scope>
    <source>
        <strain evidence="1 2">S334</strain>
    </source>
</reference>
<name>A0ABU3L7P6_9FLAO</name>
<proteinExistence type="predicted"/>
<gene>
    <name evidence="1" type="ORF">RQM65_11220</name>
</gene>
<sequence>MIIYNVTTNIDASVHSEWLSWMRETHIPDVLSTGKFLNAKMSKVLIDEEMGGITYSVQYTTIDKETLQKYYTEDAERLRNDAVKRFPNKFVSFRTEMKIVSEH</sequence>
<dbReference type="InterPro" id="IPR025563">
    <property type="entry name" value="DUF4286"/>
</dbReference>
<comment type="caution">
    <text evidence="1">The sequence shown here is derived from an EMBL/GenBank/DDBJ whole genome shotgun (WGS) entry which is preliminary data.</text>
</comment>
<accession>A0ABU3L7P6</accession>
<dbReference type="EMBL" id="JAVTTP010000001">
    <property type="protein sequence ID" value="MDT7829238.1"/>
    <property type="molecule type" value="Genomic_DNA"/>
</dbReference>
<organism evidence="1 2">
    <name type="scientific">Pricia mediterranea</name>
    <dbReference type="NCBI Taxonomy" id="3076079"/>
    <lineage>
        <taxon>Bacteria</taxon>
        <taxon>Pseudomonadati</taxon>
        <taxon>Bacteroidota</taxon>
        <taxon>Flavobacteriia</taxon>
        <taxon>Flavobacteriales</taxon>
        <taxon>Flavobacteriaceae</taxon>
        <taxon>Pricia</taxon>
    </lineage>
</organism>
<dbReference type="RefSeq" id="WP_314015042.1">
    <property type="nucleotide sequence ID" value="NZ_JAVTTP010000001.1"/>
</dbReference>
<dbReference type="Proteomes" id="UP001250656">
    <property type="component" value="Unassembled WGS sequence"/>
</dbReference>